<name>A0A917AWH4_9BACI</name>
<dbReference type="AlphaFoldDB" id="A0A917AWH4"/>
<gene>
    <name evidence="2" type="ORF">GCM10007140_35740</name>
</gene>
<protein>
    <recommendedName>
        <fullName evidence="1">Regulatory protein YycH-like domain-containing protein</fullName>
    </recommendedName>
</protein>
<keyword evidence="3" id="KW-1185">Reference proteome</keyword>
<evidence type="ECO:0000313" key="2">
    <source>
        <dbReference type="EMBL" id="GGE83040.1"/>
    </source>
</evidence>
<comment type="caution">
    <text evidence="2">The sequence shown here is derived from an EMBL/GenBank/DDBJ whole genome shotgun (WGS) entry which is preliminary data.</text>
</comment>
<sequence>MDWSKIKTIFIITFLILNTLLAQEFLSRREKSQLDHITKQTVEELLKDSEITYNDNIISKEPSNLKEFKATPKQFKESDVELLENQQAKLVESDKTRIISKLEQPIEIDGKSKLQLTTFFKEFAKKHIYKGEEYVYWKEEKDEKDSRGKIYLVQTKNGEEIYNNSDAMVVVFYDENRYITNYTQTMVEMDEDFEEFEGKKQISAFKALETLVVGNIIKSKSTIVSVDSGYYRSFRDKDLQIIGPVWYFVLEDKSEFYVHAISGQHIKVMKNPLDESNSQLSILEKKQDDILDAEDIVAEKKRNH</sequence>
<evidence type="ECO:0000259" key="1">
    <source>
        <dbReference type="Pfam" id="PF09648"/>
    </source>
</evidence>
<dbReference type="GO" id="GO:0016020">
    <property type="term" value="C:membrane"/>
    <property type="evidence" value="ECO:0007669"/>
    <property type="project" value="InterPro"/>
</dbReference>
<accession>A0A917AWH4</accession>
<dbReference type="EMBL" id="BMFK01000005">
    <property type="protein sequence ID" value="GGE83040.1"/>
    <property type="molecule type" value="Genomic_DNA"/>
</dbReference>
<dbReference type="Gene3D" id="2.40.128.690">
    <property type="entry name" value="YycH protein, domain 3-like"/>
    <property type="match status" value="1"/>
</dbReference>
<dbReference type="Pfam" id="PF09648">
    <property type="entry name" value="YycI"/>
    <property type="match status" value="1"/>
</dbReference>
<dbReference type="RefSeq" id="WP_188389861.1">
    <property type="nucleotide sequence ID" value="NZ_BMFK01000005.1"/>
</dbReference>
<proteinExistence type="predicted"/>
<dbReference type="InterPro" id="IPR018604">
    <property type="entry name" value="YycI-like"/>
</dbReference>
<organism evidence="2 3">
    <name type="scientific">Priestia taiwanensis</name>
    <dbReference type="NCBI Taxonomy" id="1347902"/>
    <lineage>
        <taxon>Bacteria</taxon>
        <taxon>Bacillati</taxon>
        <taxon>Bacillota</taxon>
        <taxon>Bacilli</taxon>
        <taxon>Bacillales</taxon>
        <taxon>Bacillaceae</taxon>
        <taxon>Priestia</taxon>
    </lineage>
</organism>
<evidence type="ECO:0000313" key="3">
    <source>
        <dbReference type="Proteomes" id="UP000605259"/>
    </source>
</evidence>
<feature type="domain" description="Regulatory protein YycH-like" evidence="1">
    <location>
        <begin position="37"/>
        <end position="261"/>
    </location>
</feature>
<reference evidence="2" key="2">
    <citation type="submission" date="2020-09" db="EMBL/GenBank/DDBJ databases">
        <authorList>
            <person name="Sun Q."/>
            <person name="Zhou Y."/>
        </authorList>
    </citation>
    <scope>NUCLEOTIDE SEQUENCE</scope>
    <source>
        <strain evidence="2">CGMCC 1.12698</strain>
    </source>
</reference>
<reference evidence="2" key="1">
    <citation type="journal article" date="2014" name="Int. J. Syst. Evol. Microbiol.">
        <title>Complete genome sequence of Corynebacterium casei LMG S-19264T (=DSM 44701T), isolated from a smear-ripened cheese.</title>
        <authorList>
            <consortium name="US DOE Joint Genome Institute (JGI-PGF)"/>
            <person name="Walter F."/>
            <person name="Albersmeier A."/>
            <person name="Kalinowski J."/>
            <person name="Ruckert C."/>
        </authorList>
    </citation>
    <scope>NUCLEOTIDE SEQUENCE</scope>
    <source>
        <strain evidence="2">CGMCC 1.12698</strain>
    </source>
</reference>
<dbReference type="Proteomes" id="UP000605259">
    <property type="component" value="Unassembled WGS sequence"/>
</dbReference>